<keyword evidence="1" id="KW-1133">Transmembrane helix</keyword>
<accession>A0A9P9R6Y5</accession>
<proteinExistence type="predicted"/>
<organism evidence="2 3">
    <name type="scientific">Fusarium redolens</name>
    <dbReference type="NCBI Taxonomy" id="48865"/>
    <lineage>
        <taxon>Eukaryota</taxon>
        <taxon>Fungi</taxon>
        <taxon>Dikarya</taxon>
        <taxon>Ascomycota</taxon>
        <taxon>Pezizomycotina</taxon>
        <taxon>Sordariomycetes</taxon>
        <taxon>Hypocreomycetidae</taxon>
        <taxon>Hypocreales</taxon>
        <taxon>Nectriaceae</taxon>
        <taxon>Fusarium</taxon>
        <taxon>Fusarium redolens species complex</taxon>
    </lineage>
</organism>
<reference evidence="2" key="1">
    <citation type="journal article" date="2021" name="Nat. Commun.">
        <title>Genetic determinants of endophytism in the Arabidopsis root mycobiome.</title>
        <authorList>
            <person name="Mesny F."/>
            <person name="Miyauchi S."/>
            <person name="Thiergart T."/>
            <person name="Pickel B."/>
            <person name="Atanasova L."/>
            <person name="Karlsson M."/>
            <person name="Huettel B."/>
            <person name="Barry K.W."/>
            <person name="Haridas S."/>
            <person name="Chen C."/>
            <person name="Bauer D."/>
            <person name="Andreopoulos W."/>
            <person name="Pangilinan J."/>
            <person name="LaButti K."/>
            <person name="Riley R."/>
            <person name="Lipzen A."/>
            <person name="Clum A."/>
            <person name="Drula E."/>
            <person name="Henrissat B."/>
            <person name="Kohler A."/>
            <person name="Grigoriev I.V."/>
            <person name="Martin F.M."/>
            <person name="Hacquard S."/>
        </authorList>
    </citation>
    <scope>NUCLEOTIDE SEQUENCE</scope>
    <source>
        <strain evidence="2">MPI-CAGE-AT-0023</strain>
    </source>
</reference>
<evidence type="ECO:0000313" key="2">
    <source>
        <dbReference type="EMBL" id="KAH7267475.1"/>
    </source>
</evidence>
<comment type="caution">
    <text evidence="2">The sequence shown here is derived from an EMBL/GenBank/DDBJ whole genome shotgun (WGS) entry which is preliminary data.</text>
</comment>
<keyword evidence="3" id="KW-1185">Reference proteome</keyword>
<keyword evidence="1" id="KW-0472">Membrane</keyword>
<dbReference type="Proteomes" id="UP000720189">
    <property type="component" value="Unassembled WGS sequence"/>
</dbReference>
<keyword evidence="1" id="KW-0812">Transmembrane</keyword>
<dbReference type="EMBL" id="JAGMUX010000002">
    <property type="protein sequence ID" value="KAH7267475.1"/>
    <property type="molecule type" value="Genomic_DNA"/>
</dbReference>
<protein>
    <submittedName>
        <fullName evidence="2">Uncharacterized protein</fullName>
    </submittedName>
</protein>
<feature type="transmembrane region" description="Helical" evidence="1">
    <location>
        <begin position="29"/>
        <end position="49"/>
    </location>
</feature>
<evidence type="ECO:0000256" key="1">
    <source>
        <dbReference type="SAM" id="Phobius"/>
    </source>
</evidence>
<dbReference type="AlphaFoldDB" id="A0A9P9R6Y5"/>
<sequence>MEITIICVAALVISFLLMGNSPMQMSREAWGITLATVLFTVIGGASFFGQIIHATLPQLQQTRNTLENYLEHRPGDFYQGWPKFRAHDRFHHNYGICCGQEGHCMFCVDLQAEELQALVRMRQTAFERRMEEAFAKYKERGVDS</sequence>
<evidence type="ECO:0000313" key="3">
    <source>
        <dbReference type="Proteomes" id="UP000720189"/>
    </source>
</evidence>
<name>A0A9P9R6Y5_FUSRE</name>
<dbReference type="RefSeq" id="XP_046055294.1">
    <property type="nucleotide sequence ID" value="XM_046189578.1"/>
</dbReference>
<gene>
    <name evidence="2" type="ORF">BKA55DRAFT_534250</name>
</gene>
<dbReference type="OrthoDB" id="5051987at2759"/>
<dbReference type="GeneID" id="70219532"/>